<dbReference type="AlphaFoldDB" id="A0A6J6KB45"/>
<evidence type="ECO:0000256" key="3">
    <source>
        <dbReference type="ARBA" id="ARBA00022692"/>
    </source>
</evidence>
<dbReference type="PANTHER" id="PTHR30086">
    <property type="entry name" value="ARGININE EXPORTER PROTEIN ARGO"/>
    <property type="match status" value="1"/>
</dbReference>
<organism evidence="7">
    <name type="scientific">freshwater metagenome</name>
    <dbReference type="NCBI Taxonomy" id="449393"/>
    <lineage>
        <taxon>unclassified sequences</taxon>
        <taxon>metagenomes</taxon>
        <taxon>ecological metagenomes</taxon>
    </lineage>
</organism>
<dbReference type="GO" id="GO:0005886">
    <property type="term" value="C:plasma membrane"/>
    <property type="evidence" value="ECO:0007669"/>
    <property type="project" value="UniProtKB-SubCell"/>
</dbReference>
<feature type="transmembrane region" description="Helical" evidence="6">
    <location>
        <begin position="71"/>
        <end position="92"/>
    </location>
</feature>
<accession>A0A6J6KB45</accession>
<name>A0A6J6KB45_9ZZZZ</name>
<keyword evidence="5 6" id="KW-0472">Membrane</keyword>
<keyword evidence="3 6" id="KW-0812">Transmembrane</keyword>
<keyword evidence="2" id="KW-1003">Cell membrane</keyword>
<evidence type="ECO:0000256" key="1">
    <source>
        <dbReference type="ARBA" id="ARBA00004651"/>
    </source>
</evidence>
<dbReference type="EMBL" id="CAEZVY010000088">
    <property type="protein sequence ID" value="CAB4645424.1"/>
    <property type="molecule type" value="Genomic_DNA"/>
</dbReference>
<feature type="transmembrane region" description="Helical" evidence="6">
    <location>
        <begin position="6"/>
        <end position="29"/>
    </location>
</feature>
<keyword evidence="4 6" id="KW-1133">Transmembrane helix</keyword>
<feature type="transmembrane region" description="Helical" evidence="6">
    <location>
        <begin position="147"/>
        <end position="168"/>
    </location>
</feature>
<evidence type="ECO:0000256" key="6">
    <source>
        <dbReference type="SAM" id="Phobius"/>
    </source>
</evidence>
<reference evidence="7" key="1">
    <citation type="submission" date="2020-05" db="EMBL/GenBank/DDBJ databases">
        <authorList>
            <person name="Chiriac C."/>
            <person name="Salcher M."/>
            <person name="Ghai R."/>
            <person name="Kavagutti S V."/>
        </authorList>
    </citation>
    <scope>NUCLEOTIDE SEQUENCE</scope>
</reference>
<evidence type="ECO:0000256" key="5">
    <source>
        <dbReference type="ARBA" id="ARBA00023136"/>
    </source>
</evidence>
<feature type="transmembrane region" description="Helical" evidence="6">
    <location>
        <begin position="188"/>
        <end position="209"/>
    </location>
</feature>
<dbReference type="Pfam" id="PF01810">
    <property type="entry name" value="LysE"/>
    <property type="match status" value="1"/>
</dbReference>
<gene>
    <name evidence="7" type="ORF">UFOPK2158_00898</name>
</gene>
<dbReference type="InterPro" id="IPR001123">
    <property type="entry name" value="LeuE-type"/>
</dbReference>
<evidence type="ECO:0000313" key="7">
    <source>
        <dbReference type="EMBL" id="CAB4645424.1"/>
    </source>
</evidence>
<sequence>MPETTALLSFMVLALVVIVVPGPSVVFVIGRAMILGTRGAVISVLGNGIGVGIQILAVALGVGAVVSQSEVLFGIVKVVGAGFLIYLGVEGIRHRRVFAKAQNDEPAVSTRRLLLVSSVVGITNAKTLVFFIASFPLFVNPARGSVVLQMLVLGGFFWVVGIASDLVWAIAAGSARQWLSRSATRLEWVRAGGGVALICLGAYLGLYSLGLL</sequence>
<evidence type="ECO:0000256" key="4">
    <source>
        <dbReference type="ARBA" id="ARBA00022989"/>
    </source>
</evidence>
<proteinExistence type="predicted"/>
<comment type="subcellular location">
    <subcellularLocation>
        <location evidence="1">Cell membrane</location>
        <topology evidence="1">Multi-pass membrane protein</topology>
    </subcellularLocation>
</comment>
<protein>
    <submittedName>
        <fullName evidence="7">Unannotated protein</fullName>
    </submittedName>
</protein>
<evidence type="ECO:0000256" key="2">
    <source>
        <dbReference type="ARBA" id="ARBA00022475"/>
    </source>
</evidence>
<feature type="transmembrane region" description="Helical" evidence="6">
    <location>
        <begin position="113"/>
        <end position="135"/>
    </location>
</feature>
<dbReference type="PIRSF" id="PIRSF006324">
    <property type="entry name" value="LeuE"/>
    <property type="match status" value="1"/>
</dbReference>
<feature type="transmembrane region" description="Helical" evidence="6">
    <location>
        <begin position="41"/>
        <end position="65"/>
    </location>
</feature>
<dbReference type="PANTHER" id="PTHR30086:SF20">
    <property type="entry name" value="ARGININE EXPORTER PROTEIN ARGO-RELATED"/>
    <property type="match status" value="1"/>
</dbReference>
<dbReference type="GO" id="GO:0015171">
    <property type="term" value="F:amino acid transmembrane transporter activity"/>
    <property type="evidence" value="ECO:0007669"/>
    <property type="project" value="TreeGrafter"/>
</dbReference>